<dbReference type="EMBL" id="CAJNOC010006683">
    <property type="protein sequence ID" value="CAF1083259.1"/>
    <property type="molecule type" value="Genomic_DNA"/>
</dbReference>
<evidence type="ECO:0000313" key="2">
    <source>
        <dbReference type="Proteomes" id="UP000663879"/>
    </source>
</evidence>
<dbReference type="OrthoDB" id="10479803at2759"/>
<dbReference type="AlphaFoldDB" id="A0A814MZ68"/>
<organism evidence="1 2">
    <name type="scientific">Brachionus calyciflorus</name>
    <dbReference type="NCBI Taxonomy" id="104777"/>
    <lineage>
        <taxon>Eukaryota</taxon>
        <taxon>Metazoa</taxon>
        <taxon>Spiralia</taxon>
        <taxon>Gnathifera</taxon>
        <taxon>Rotifera</taxon>
        <taxon>Eurotatoria</taxon>
        <taxon>Monogononta</taxon>
        <taxon>Pseudotrocha</taxon>
        <taxon>Ploima</taxon>
        <taxon>Brachionidae</taxon>
        <taxon>Brachionus</taxon>
    </lineage>
</organism>
<name>A0A814MZ68_9BILA</name>
<gene>
    <name evidence="1" type="ORF">OXX778_LOCUS20295</name>
</gene>
<evidence type="ECO:0000313" key="1">
    <source>
        <dbReference type="EMBL" id="CAF1083259.1"/>
    </source>
</evidence>
<reference evidence="1" key="1">
    <citation type="submission" date="2021-02" db="EMBL/GenBank/DDBJ databases">
        <authorList>
            <person name="Nowell W R."/>
        </authorList>
    </citation>
    <scope>NUCLEOTIDE SEQUENCE</scope>
    <source>
        <strain evidence="1">Ploen Becks lab</strain>
    </source>
</reference>
<proteinExistence type="predicted"/>
<dbReference type="Proteomes" id="UP000663879">
    <property type="component" value="Unassembled WGS sequence"/>
</dbReference>
<protein>
    <submittedName>
        <fullName evidence="1">Uncharacterized protein</fullName>
    </submittedName>
</protein>
<comment type="caution">
    <text evidence="1">The sequence shown here is derived from an EMBL/GenBank/DDBJ whole genome shotgun (WGS) entry which is preliminary data.</text>
</comment>
<sequence length="69" mass="7852">MSVNHNDVKFETTNVAQPVPGQVVYIERDRSNCEKCWDGLFCCCQAYLIAEGCARCMCCLCHLMECIVR</sequence>
<accession>A0A814MZ68</accession>
<keyword evidence="2" id="KW-1185">Reference proteome</keyword>